<evidence type="ECO:0000313" key="2">
    <source>
        <dbReference type="EMBL" id="KAH1057359.1"/>
    </source>
</evidence>
<comment type="caution">
    <text evidence="2">The sequence shown here is derived from an EMBL/GenBank/DDBJ whole genome shotgun (WGS) entry which is preliminary data.</text>
</comment>
<sequence>MVRPSSQLLSLCAHGDGGRRASVIPSISKVDEVGLRTTRRDARRAAPGNWLATPPTLLLEFADAWVFWAIWELGFSLGFGLGDVFWV</sequence>
<dbReference type="EMBL" id="JAIQCV010000010">
    <property type="protein sequence ID" value="KAH1057359.1"/>
    <property type="molecule type" value="Genomic_DNA"/>
</dbReference>
<keyword evidence="1" id="KW-1133">Transmembrane helix</keyword>
<evidence type="ECO:0000256" key="1">
    <source>
        <dbReference type="SAM" id="Phobius"/>
    </source>
</evidence>
<keyword evidence="1" id="KW-0812">Transmembrane</keyword>
<name>A0A9D3UUR8_9ROSI</name>
<evidence type="ECO:0000313" key="3">
    <source>
        <dbReference type="Proteomes" id="UP000828251"/>
    </source>
</evidence>
<reference evidence="2 3" key="1">
    <citation type="journal article" date="2021" name="Plant Biotechnol. J.">
        <title>Multi-omics assisted identification of the key and species-specific regulatory components of drought-tolerant mechanisms in Gossypium stocksii.</title>
        <authorList>
            <person name="Yu D."/>
            <person name="Ke L."/>
            <person name="Zhang D."/>
            <person name="Wu Y."/>
            <person name="Sun Y."/>
            <person name="Mei J."/>
            <person name="Sun J."/>
            <person name="Sun Y."/>
        </authorList>
    </citation>
    <scope>NUCLEOTIDE SEQUENCE [LARGE SCALE GENOMIC DNA]</scope>
    <source>
        <strain evidence="3">cv. E1</strain>
        <tissue evidence="2">Leaf</tissue>
    </source>
</reference>
<dbReference type="Proteomes" id="UP000828251">
    <property type="component" value="Unassembled WGS sequence"/>
</dbReference>
<gene>
    <name evidence="2" type="ORF">J1N35_035424</name>
</gene>
<protein>
    <submittedName>
        <fullName evidence="2">Uncharacterized protein</fullName>
    </submittedName>
</protein>
<feature type="transmembrane region" description="Helical" evidence="1">
    <location>
        <begin position="65"/>
        <end position="86"/>
    </location>
</feature>
<accession>A0A9D3UUR8</accession>
<organism evidence="2 3">
    <name type="scientific">Gossypium stocksii</name>
    <dbReference type="NCBI Taxonomy" id="47602"/>
    <lineage>
        <taxon>Eukaryota</taxon>
        <taxon>Viridiplantae</taxon>
        <taxon>Streptophyta</taxon>
        <taxon>Embryophyta</taxon>
        <taxon>Tracheophyta</taxon>
        <taxon>Spermatophyta</taxon>
        <taxon>Magnoliopsida</taxon>
        <taxon>eudicotyledons</taxon>
        <taxon>Gunneridae</taxon>
        <taxon>Pentapetalae</taxon>
        <taxon>rosids</taxon>
        <taxon>malvids</taxon>
        <taxon>Malvales</taxon>
        <taxon>Malvaceae</taxon>
        <taxon>Malvoideae</taxon>
        <taxon>Gossypium</taxon>
    </lineage>
</organism>
<proteinExistence type="predicted"/>
<keyword evidence="3" id="KW-1185">Reference proteome</keyword>
<dbReference type="AlphaFoldDB" id="A0A9D3UUR8"/>
<keyword evidence="1" id="KW-0472">Membrane</keyword>